<sequence>MAVVIGGQGLPRLSNGKLDLEMFNQKPPFVNIKEKDLGTVLMNSAAWQARELGFNNMGIAYVEAAKSISLKNKPTIHKVGASAISGTAYQVFNDFIKNEGSTLTPYLQYDGNIKNFDTLFIWNPAGGEEL</sequence>
<dbReference type="Proteomes" id="UP000027219">
    <property type="component" value="Unassembled WGS sequence"/>
</dbReference>
<comment type="caution">
    <text evidence="1">The sequence shown here is derived from an EMBL/GenBank/DDBJ whole genome shotgun (WGS) entry which is preliminary data.</text>
</comment>
<dbReference type="EMBL" id="JFFR01000009">
    <property type="protein sequence ID" value="KDN29420.1"/>
    <property type="molecule type" value="Genomic_DNA"/>
</dbReference>
<dbReference type="AlphaFoldDB" id="A0A066UQQ4"/>
<organism evidence="1 2">
    <name type="scientific">Vibrio fortis</name>
    <dbReference type="NCBI Taxonomy" id="212667"/>
    <lineage>
        <taxon>Bacteria</taxon>
        <taxon>Pseudomonadati</taxon>
        <taxon>Pseudomonadota</taxon>
        <taxon>Gammaproteobacteria</taxon>
        <taxon>Vibrionales</taxon>
        <taxon>Vibrionaceae</taxon>
        <taxon>Vibrio</taxon>
    </lineage>
</organism>
<dbReference type="RefSeq" id="WP_032550159.1">
    <property type="nucleotide sequence ID" value="NZ_JFFR01000009.1"/>
</dbReference>
<evidence type="ECO:0000313" key="1">
    <source>
        <dbReference type="EMBL" id="KDN29420.1"/>
    </source>
</evidence>
<reference evidence="1 2" key="1">
    <citation type="submission" date="2014-02" db="EMBL/GenBank/DDBJ databases">
        <title>Vibrio fortis Dalian14 Genome Sequencing.</title>
        <authorList>
            <person name="Wang Y."/>
            <person name="Song L."/>
            <person name="Liu G."/>
            <person name="Ding J."/>
        </authorList>
    </citation>
    <scope>NUCLEOTIDE SEQUENCE [LARGE SCALE GENOMIC DNA]</scope>
    <source>
        <strain evidence="1 2">Dalian14</strain>
    </source>
</reference>
<accession>A0A066UQQ4</accession>
<protein>
    <submittedName>
        <fullName evidence="1">Uncharacterized protein</fullName>
    </submittedName>
</protein>
<name>A0A066UQQ4_9VIBR</name>
<evidence type="ECO:0000313" key="2">
    <source>
        <dbReference type="Proteomes" id="UP000027219"/>
    </source>
</evidence>
<dbReference type="STRING" id="212667.VFDL14_13635"/>
<gene>
    <name evidence="1" type="ORF">VFDL14_13635</name>
</gene>
<proteinExistence type="predicted"/>
<keyword evidence="2" id="KW-1185">Reference proteome</keyword>